<dbReference type="InterPro" id="IPR050490">
    <property type="entry name" value="Bact_solute-bd_prot1"/>
</dbReference>
<evidence type="ECO:0000313" key="3">
    <source>
        <dbReference type="Proteomes" id="UP000287609"/>
    </source>
</evidence>
<feature type="chain" id="PRO_5039289846" evidence="1">
    <location>
        <begin position="25"/>
        <end position="475"/>
    </location>
</feature>
<dbReference type="PROSITE" id="PS51257">
    <property type="entry name" value="PROKAR_LIPOPROTEIN"/>
    <property type="match status" value="1"/>
</dbReference>
<dbReference type="EMBL" id="QXGM01000002">
    <property type="protein sequence ID" value="RSX54839.1"/>
    <property type="molecule type" value="Genomic_DNA"/>
</dbReference>
<evidence type="ECO:0000256" key="1">
    <source>
        <dbReference type="SAM" id="SignalP"/>
    </source>
</evidence>
<dbReference type="Gene3D" id="3.40.190.10">
    <property type="entry name" value="Periplasmic binding protein-like II"/>
    <property type="match status" value="1"/>
</dbReference>
<dbReference type="SUPFAM" id="SSF53850">
    <property type="entry name" value="Periplasmic binding protein-like II"/>
    <property type="match status" value="1"/>
</dbReference>
<dbReference type="Pfam" id="PF01547">
    <property type="entry name" value="SBP_bac_1"/>
    <property type="match status" value="1"/>
</dbReference>
<gene>
    <name evidence="2" type="ORF">D2E26_0893</name>
</gene>
<dbReference type="InterPro" id="IPR006059">
    <property type="entry name" value="SBP"/>
</dbReference>
<feature type="signal peptide" evidence="1">
    <location>
        <begin position="1"/>
        <end position="24"/>
    </location>
</feature>
<keyword evidence="1" id="KW-0732">Signal</keyword>
<comment type="caution">
    <text evidence="2">The sequence shown here is derived from an EMBL/GenBank/DDBJ whole genome shotgun (WGS) entry which is preliminary data.</text>
</comment>
<dbReference type="CDD" id="cd13585">
    <property type="entry name" value="PBP2_TMBP_like"/>
    <property type="match status" value="1"/>
</dbReference>
<keyword evidence="3" id="KW-1185">Reference proteome</keyword>
<dbReference type="Proteomes" id="UP000287609">
    <property type="component" value="Unassembled WGS sequence"/>
</dbReference>
<name>A0A430FPS9_9BIFI</name>
<evidence type="ECO:0000313" key="2">
    <source>
        <dbReference type="EMBL" id="RSX54839.1"/>
    </source>
</evidence>
<dbReference type="AlphaFoldDB" id="A0A430FPS9"/>
<sequence>MAQWRRGKLAAVRKACIAALGALALVVTAGACGAKNDDGRTHLSVWSWEPSMTQVIKAFEKENPDVVIDLRTDARYDQLITAIQDGYGQPDVMQLEYYALPQYAVSDQLEDLTHRTDGYSDFYTPGTWASAQLDGNVYGLPMDSGPMAFFYNDDVFRQAGVDASKIRTWQDYYEAAKKLKKIGVSITSDAGNAGFFDAMVWLAGGQPFTTSQDGHVVGINLTGDHGTQEFTKFWQRMIDEDLIDTSQPMWSDSWKKAVGEGKIASVFAGAWMPSLLLSDLPGGAGLWRVTQMPTPHGTETNAENGGSALSILKSSRKPEAAWRFINFACHSRQGIDIRVDGGAFPADNMTLQDKDFLTRTTITDSHNTQVPYFGGQQFNRVLAQAAQHVSTQYEYLPFEVYARSDFGSTVGQAYEWANKWREWRQNYVKMLRDPEADKHTPASPGPMVTIESGLEQWQQDLREYGYNQGFTVNNN</sequence>
<dbReference type="PANTHER" id="PTHR43649">
    <property type="entry name" value="ARABINOSE-BINDING PROTEIN-RELATED"/>
    <property type="match status" value="1"/>
</dbReference>
<reference evidence="2 3" key="1">
    <citation type="submission" date="2018-09" db="EMBL/GenBank/DDBJ databases">
        <title>Characterization of the phylogenetic diversity of five novel species belonging to the genus Bifidobacterium.</title>
        <authorList>
            <person name="Lugli G.A."/>
            <person name="Duranti S."/>
            <person name="Milani C."/>
        </authorList>
    </citation>
    <scope>NUCLEOTIDE SEQUENCE [LARGE SCALE GENOMIC DNA]</scope>
    <source>
        <strain evidence="2 3">2036B</strain>
    </source>
</reference>
<organism evidence="2 3">
    <name type="scientific">Bifidobacterium dolichotidis</name>
    <dbReference type="NCBI Taxonomy" id="2306976"/>
    <lineage>
        <taxon>Bacteria</taxon>
        <taxon>Bacillati</taxon>
        <taxon>Actinomycetota</taxon>
        <taxon>Actinomycetes</taxon>
        <taxon>Bifidobacteriales</taxon>
        <taxon>Bifidobacteriaceae</taxon>
        <taxon>Bifidobacterium</taxon>
    </lineage>
</organism>
<dbReference type="PANTHER" id="PTHR43649:SF14">
    <property type="entry name" value="BLR3389 PROTEIN"/>
    <property type="match status" value="1"/>
</dbReference>
<protein>
    <submittedName>
        <fullName evidence="2">ABC transporter, solute-binding protein</fullName>
    </submittedName>
</protein>
<accession>A0A430FPS9</accession>
<proteinExistence type="predicted"/>